<evidence type="ECO:0000256" key="3">
    <source>
        <dbReference type="PROSITE-ProRule" id="PRU00266"/>
    </source>
</evidence>
<dbReference type="SUPFAM" id="SSF54768">
    <property type="entry name" value="dsRNA-binding domain-like"/>
    <property type="match status" value="1"/>
</dbReference>
<organism evidence="5">
    <name type="scientific">Prunus dulcis</name>
    <name type="common">Almond</name>
    <name type="synonym">Amygdalus dulcis</name>
    <dbReference type="NCBI Taxonomy" id="3755"/>
    <lineage>
        <taxon>Eukaryota</taxon>
        <taxon>Viridiplantae</taxon>
        <taxon>Streptophyta</taxon>
        <taxon>Embryophyta</taxon>
        <taxon>Tracheophyta</taxon>
        <taxon>Spermatophyta</taxon>
        <taxon>Magnoliopsida</taxon>
        <taxon>eudicotyledons</taxon>
        <taxon>Gunneridae</taxon>
        <taxon>Pentapetalae</taxon>
        <taxon>rosids</taxon>
        <taxon>fabids</taxon>
        <taxon>Rosales</taxon>
        <taxon>Rosaceae</taxon>
        <taxon>Amygdaloideae</taxon>
        <taxon>Amygdaleae</taxon>
        <taxon>Prunus</taxon>
    </lineage>
</organism>
<dbReference type="Pfam" id="PF00035">
    <property type="entry name" value="dsrm"/>
    <property type="match status" value="1"/>
</dbReference>
<dbReference type="PANTHER" id="PTHR46031:SF16">
    <property type="entry name" value="DOUBLE-STRANDED RNA-BINDING PROTEIN 4"/>
    <property type="match status" value="1"/>
</dbReference>
<proteinExistence type="predicted"/>
<keyword evidence="2 3" id="KW-0694">RNA-binding</keyword>
<evidence type="ECO:0000313" key="5">
    <source>
        <dbReference type="EMBL" id="BBG99471.1"/>
    </source>
</evidence>
<dbReference type="SMART" id="SM00358">
    <property type="entry name" value="DSRM"/>
    <property type="match status" value="1"/>
</dbReference>
<evidence type="ECO:0000259" key="4">
    <source>
        <dbReference type="PROSITE" id="PS50137"/>
    </source>
</evidence>
<evidence type="ECO:0000256" key="2">
    <source>
        <dbReference type="ARBA" id="ARBA00022884"/>
    </source>
</evidence>
<dbReference type="PANTHER" id="PTHR46031">
    <property type="match status" value="1"/>
</dbReference>
<dbReference type="GO" id="GO:0003723">
    <property type="term" value="F:RNA binding"/>
    <property type="evidence" value="ECO:0007669"/>
    <property type="project" value="UniProtKB-UniRule"/>
</dbReference>
<evidence type="ECO:0000256" key="1">
    <source>
        <dbReference type="ARBA" id="ARBA00022737"/>
    </source>
</evidence>
<reference evidence="5" key="1">
    <citation type="journal article" date="2019" name="Science">
        <title>Mutation of a bHLH transcription factor allowed almond domestication.</title>
        <authorList>
            <person name="Sanchez-Perez R."/>
            <person name="Pavan S."/>
            <person name="Mazzeo R."/>
            <person name="Moldovan C."/>
            <person name="Aiese Cigliano R."/>
            <person name="Del Cueto J."/>
            <person name="Ricciardi F."/>
            <person name="Lotti C."/>
            <person name="Ricciardi L."/>
            <person name="Dicenta F."/>
            <person name="Lopez-Marques R.L."/>
            <person name="Lindberg Moller B."/>
        </authorList>
    </citation>
    <scope>NUCLEOTIDE SEQUENCE</scope>
</reference>
<gene>
    <name evidence="5" type="ORF">Prudu_009177</name>
</gene>
<protein>
    <submittedName>
        <fullName evidence="5">Double-stranded-RNA-binding protein 4</fullName>
    </submittedName>
</protein>
<sequence length="93" mass="10484">MYKSKLQELCQQRKWRLPEYNATKLGLDHNPRFSASVTINGVAFDTVQLFRSSKEAQNDAARLASLTSLIRNPDIPIAVPALHHSLNLLFPLP</sequence>
<accession>A0A4Y1R5U1</accession>
<name>A0A4Y1R5U1_PRUDU</name>
<keyword evidence="1" id="KW-0677">Repeat</keyword>
<feature type="domain" description="DRBM" evidence="4">
    <location>
        <begin position="1"/>
        <end position="64"/>
    </location>
</feature>
<dbReference type="EMBL" id="AP019299">
    <property type="protein sequence ID" value="BBG99471.1"/>
    <property type="molecule type" value="Genomic_DNA"/>
</dbReference>
<dbReference type="Gene3D" id="3.30.160.20">
    <property type="match status" value="1"/>
</dbReference>
<dbReference type="AlphaFoldDB" id="A0A4Y1R5U1"/>
<dbReference type="PROSITE" id="PS50137">
    <property type="entry name" value="DS_RBD"/>
    <property type="match status" value="1"/>
</dbReference>
<dbReference type="InterPro" id="IPR014720">
    <property type="entry name" value="dsRBD_dom"/>
</dbReference>